<dbReference type="InterPro" id="IPR036086">
    <property type="entry name" value="ParB/Sulfiredoxin_sf"/>
</dbReference>
<sequence length="161" mass="18774">MKESISQERTVFRSDITLLRPEQLWPTEAFIPDRVQEVGDQITAEGRWRFPLLVERTSLVIMDGHHRHEFALRHELYWVPCFMLDYSQVILESRLPTVHVSPSEVILRGLQGRLYPPKTTKHTLRHPLDFRCDIALSELLISKYTDSREGNGAPNLTQARQ</sequence>
<proteinExistence type="predicted"/>
<reference evidence="1 2" key="2">
    <citation type="submission" date="2024-11" db="EMBL/GenBank/DDBJ databases">
        <title>Using genomics to understand microbial adaptation to soil warming.</title>
        <authorList>
            <person name="Deangelis K.M. PhD."/>
        </authorList>
    </citation>
    <scope>NUCLEOTIDE SEQUENCE [LARGE SCALE GENOMIC DNA]</scope>
    <source>
        <strain evidence="1 2">GAS97</strain>
    </source>
</reference>
<organism evidence="1 2">
    <name type="scientific">Caballeronia udeis</name>
    <dbReference type="NCBI Taxonomy" id="1232866"/>
    <lineage>
        <taxon>Bacteria</taxon>
        <taxon>Pseudomonadati</taxon>
        <taxon>Pseudomonadota</taxon>
        <taxon>Betaproteobacteria</taxon>
        <taxon>Burkholderiales</taxon>
        <taxon>Burkholderiaceae</taxon>
        <taxon>Caballeronia</taxon>
    </lineage>
</organism>
<dbReference type="RefSeq" id="WP_404615117.1">
    <property type="nucleotide sequence ID" value="NZ_JBIYDN010000057.1"/>
</dbReference>
<evidence type="ECO:0000313" key="2">
    <source>
        <dbReference type="Proteomes" id="UP001620514"/>
    </source>
</evidence>
<keyword evidence="2" id="KW-1185">Reference proteome</keyword>
<dbReference type="EMBL" id="JBIYDN010000057">
    <property type="protein sequence ID" value="MFK4448654.1"/>
    <property type="molecule type" value="Genomic_DNA"/>
</dbReference>
<protein>
    <recommendedName>
        <fullName evidence="3">ParB/Sulfiredoxin domain-containing protein</fullName>
    </recommendedName>
</protein>
<dbReference type="CDD" id="cd16400">
    <property type="entry name" value="ParB_Srx_like_nuclease"/>
    <property type="match status" value="1"/>
</dbReference>
<dbReference type="Gene3D" id="3.90.1530.10">
    <property type="entry name" value="Conserved hypothetical protein from pyrococcus furiosus pfu- 392566-001, ParB domain"/>
    <property type="match status" value="1"/>
</dbReference>
<evidence type="ECO:0008006" key="3">
    <source>
        <dbReference type="Google" id="ProtNLM"/>
    </source>
</evidence>
<accession>A0ABW8MY59</accession>
<dbReference type="Proteomes" id="UP001620514">
    <property type="component" value="Unassembled WGS sequence"/>
</dbReference>
<comment type="caution">
    <text evidence="1">The sequence shown here is derived from an EMBL/GenBank/DDBJ whole genome shotgun (WGS) entry which is preliminary data.</text>
</comment>
<gene>
    <name evidence="1" type="ORF">ABH943_008698</name>
</gene>
<dbReference type="SUPFAM" id="SSF110849">
    <property type="entry name" value="ParB/Sulfiredoxin"/>
    <property type="match status" value="1"/>
</dbReference>
<reference evidence="1 2" key="1">
    <citation type="submission" date="2024-10" db="EMBL/GenBank/DDBJ databases">
        <authorList>
            <person name="Deangelis K."/>
            <person name="Huntemann M."/>
            <person name="Clum A."/>
            <person name="Wang J."/>
            <person name="Palaniappan K."/>
            <person name="Ritter S."/>
            <person name="Chen I.-M."/>
            <person name="Stamatis D."/>
            <person name="Reddy T."/>
            <person name="O'Malley R."/>
            <person name="Daum C."/>
            <person name="Ng V."/>
            <person name="Ivanova N."/>
            <person name="Kyrpides N."/>
            <person name="Woyke T."/>
        </authorList>
    </citation>
    <scope>NUCLEOTIDE SEQUENCE [LARGE SCALE GENOMIC DNA]</scope>
    <source>
        <strain evidence="1 2">GAS97</strain>
    </source>
</reference>
<name>A0ABW8MY59_9BURK</name>
<evidence type="ECO:0000313" key="1">
    <source>
        <dbReference type="EMBL" id="MFK4448654.1"/>
    </source>
</evidence>